<accession>A0ABN9VGH2</accession>
<dbReference type="Proteomes" id="UP001189429">
    <property type="component" value="Unassembled WGS sequence"/>
</dbReference>
<organism evidence="2 3">
    <name type="scientific">Prorocentrum cordatum</name>
    <dbReference type="NCBI Taxonomy" id="2364126"/>
    <lineage>
        <taxon>Eukaryota</taxon>
        <taxon>Sar</taxon>
        <taxon>Alveolata</taxon>
        <taxon>Dinophyceae</taxon>
        <taxon>Prorocentrales</taxon>
        <taxon>Prorocentraceae</taxon>
        <taxon>Prorocentrum</taxon>
    </lineage>
</organism>
<feature type="region of interest" description="Disordered" evidence="1">
    <location>
        <begin position="369"/>
        <end position="392"/>
    </location>
</feature>
<proteinExistence type="predicted"/>
<reference evidence="2" key="1">
    <citation type="submission" date="2023-10" db="EMBL/GenBank/DDBJ databases">
        <authorList>
            <person name="Chen Y."/>
            <person name="Shah S."/>
            <person name="Dougan E. K."/>
            <person name="Thang M."/>
            <person name="Chan C."/>
        </authorList>
    </citation>
    <scope>NUCLEOTIDE SEQUENCE [LARGE SCALE GENOMIC DNA]</scope>
</reference>
<evidence type="ECO:0000256" key="1">
    <source>
        <dbReference type="SAM" id="MobiDB-lite"/>
    </source>
</evidence>
<sequence length="574" mass="63322">MGIPGKAAGASTAASSAAGSLDLAGLHNERFWQKLGPGKTIEDRFSDVHGSRRWRTILSVYVEARGVSLQWFHGHLREEKCLGRSEHNRRKVDSNVRVYARGILEKGVTALISHGVYDMLAGATLMEAFYAAHEADPSNEYVIQAIEDGYQDCLILKAATPEDVLKYVKEEHNGYHVGLGQNHIEKYEAAVQAVEPAWRVECDTKSYTVQSCPKKGPFSYASLYAEFVKTKFKQMFPEWEPFDNAKAFWHNMESLKLDTWYKDVCERKCDFMHRDFDVNYVLNLNNAIKSTIFMKQFTDLFTADVLAAAMKELLQFGFPTDPHCDKTHALEYPFLLTSRANGMSLIKRLLAPISLSKVWQEKIGGGKDAQAALDEPTKKKRRKASKAQSADGKLKDMIAAQMEDPRGAVASDGRNKLFLDDLIFVVVAGPLAELTGDQIDWTVVGRGFRFGLTLMLEGKLTLNGKVFDKWSTARKEIRAESVRGHIVPLAGALGVDGGIANADSMSVDSLADAALGLLEVDASAATDMVAVSSAMSTRVPAYLEAISRDACFMTQMAAMDPLLLLSCSSDHPPT</sequence>
<comment type="caution">
    <text evidence="2">The sequence shown here is derived from an EMBL/GenBank/DDBJ whole genome shotgun (WGS) entry which is preliminary data.</text>
</comment>
<dbReference type="EMBL" id="CAUYUJ010016993">
    <property type="protein sequence ID" value="CAK0870748.1"/>
    <property type="molecule type" value="Genomic_DNA"/>
</dbReference>
<keyword evidence="3" id="KW-1185">Reference proteome</keyword>
<evidence type="ECO:0000313" key="2">
    <source>
        <dbReference type="EMBL" id="CAK0870748.1"/>
    </source>
</evidence>
<protein>
    <submittedName>
        <fullName evidence="2">Uncharacterized protein</fullName>
    </submittedName>
</protein>
<evidence type="ECO:0000313" key="3">
    <source>
        <dbReference type="Proteomes" id="UP001189429"/>
    </source>
</evidence>
<name>A0ABN9VGH2_9DINO</name>
<gene>
    <name evidence="2" type="ORF">PCOR1329_LOCUS56770</name>
</gene>